<gene>
    <name evidence="2" type="ORF">BJBARM5_0452</name>
</gene>
<protein>
    <submittedName>
        <fullName evidence="2">Uncharacterized protein</fullName>
    </submittedName>
</protein>
<organism evidence="2 3">
    <name type="scientific">Candidatus Parvarchaeum acidophilus ARMAN-5</name>
    <dbReference type="NCBI Taxonomy" id="662762"/>
    <lineage>
        <taxon>Archaea</taxon>
        <taxon>Candidatus Parvarchaeota</taxon>
        <taxon>Candidatus Parvarchaeum</taxon>
    </lineage>
</organism>
<evidence type="ECO:0000313" key="3">
    <source>
        <dbReference type="Proteomes" id="UP000009376"/>
    </source>
</evidence>
<evidence type="ECO:0000256" key="1">
    <source>
        <dbReference type="SAM" id="Phobius"/>
    </source>
</evidence>
<keyword evidence="1" id="KW-0812">Transmembrane</keyword>
<sequence>MGEEDKNNLISLLDVSIDEGKNKKNNKISLHSILSEFKDNVGEEKFQRFEKAAVKDPNQFKYVFNVYYSMAKDYIKKYTVKGIDKSIYYSGAVYSALKAFEKELRNDGYNLYNSVWFNSKDSFTKMHLLKYLDKNEIKYLRGKKLYHRRSEAIYPLWMGLNAAGILPLAKEGLITPHVYTAFLVGLADAFFVANMLIIAGLWERARILNKKDEEINYLKNNGNYRDY</sequence>
<dbReference type="Proteomes" id="UP000009376">
    <property type="component" value="Unassembled WGS sequence"/>
</dbReference>
<dbReference type="AlphaFoldDB" id="D6GVE0"/>
<keyword evidence="1" id="KW-1133">Transmembrane helix</keyword>
<dbReference type="EMBL" id="GG745553">
    <property type="protein sequence ID" value="EFD92778.1"/>
    <property type="molecule type" value="Genomic_DNA"/>
</dbReference>
<evidence type="ECO:0000313" key="2">
    <source>
        <dbReference type="EMBL" id="EFD92778.1"/>
    </source>
</evidence>
<name>D6GVE0_PARA5</name>
<feature type="transmembrane region" description="Helical" evidence="1">
    <location>
        <begin position="152"/>
        <end position="169"/>
    </location>
</feature>
<keyword evidence="1" id="KW-0472">Membrane</keyword>
<feature type="transmembrane region" description="Helical" evidence="1">
    <location>
        <begin position="181"/>
        <end position="202"/>
    </location>
</feature>
<reference evidence="2 3" key="1">
    <citation type="journal article" date="2010" name="Proc. Natl. Acad. Sci. U.S.A.">
        <title>Enigmatic, ultrasmall, uncultivated Archaea.</title>
        <authorList>
            <person name="Baker B.J."/>
            <person name="Comolli L.R."/>
            <person name="Dick G.J."/>
            <person name="Hauser L.J."/>
            <person name="Hyatt D."/>
            <person name="Dill B.D."/>
            <person name="Land M.L."/>
            <person name="Verberkmoes N.C."/>
            <person name="Hettich R.L."/>
            <person name="Banfield J.F."/>
        </authorList>
    </citation>
    <scope>NUCLEOTIDE SEQUENCE [LARGE SCALE GENOMIC DNA]</scope>
</reference>
<accession>D6GVE0</accession>
<proteinExistence type="predicted"/>